<organism evidence="3 4">
    <name type="scientific">Seminavis robusta</name>
    <dbReference type="NCBI Taxonomy" id="568900"/>
    <lineage>
        <taxon>Eukaryota</taxon>
        <taxon>Sar</taxon>
        <taxon>Stramenopiles</taxon>
        <taxon>Ochrophyta</taxon>
        <taxon>Bacillariophyta</taxon>
        <taxon>Bacillariophyceae</taxon>
        <taxon>Bacillariophycidae</taxon>
        <taxon>Naviculales</taxon>
        <taxon>Naviculaceae</taxon>
        <taxon>Seminavis</taxon>
    </lineage>
</organism>
<dbReference type="Pfam" id="PF00651">
    <property type="entry name" value="BTB"/>
    <property type="match status" value="1"/>
</dbReference>
<comment type="caution">
    <text evidence="3">The sequence shown here is derived from an EMBL/GenBank/DDBJ whole genome shotgun (WGS) entry which is preliminary data.</text>
</comment>
<evidence type="ECO:0000313" key="3">
    <source>
        <dbReference type="EMBL" id="CAB9529652.1"/>
    </source>
</evidence>
<gene>
    <name evidence="3" type="ORF">SEMRO_2572_G331640.1</name>
</gene>
<evidence type="ECO:0000256" key="1">
    <source>
        <dbReference type="SAM" id="MobiDB-lite"/>
    </source>
</evidence>
<evidence type="ECO:0000313" key="4">
    <source>
        <dbReference type="Proteomes" id="UP001153069"/>
    </source>
</evidence>
<dbReference type="AlphaFoldDB" id="A0A9N8EYY2"/>
<feature type="region of interest" description="Disordered" evidence="1">
    <location>
        <begin position="83"/>
        <end position="104"/>
    </location>
</feature>
<dbReference type="OrthoDB" id="48361at2759"/>
<dbReference type="SUPFAM" id="SSF54695">
    <property type="entry name" value="POZ domain"/>
    <property type="match status" value="1"/>
</dbReference>
<accession>A0A9N8EYY2</accession>
<protein>
    <submittedName>
        <fullName evidence="3">Nervous system development</fullName>
    </submittedName>
</protein>
<dbReference type="CDD" id="cd18186">
    <property type="entry name" value="BTB_POZ_ZBTB_KLHL-like"/>
    <property type="match status" value="1"/>
</dbReference>
<dbReference type="SMART" id="SM00225">
    <property type="entry name" value="BTB"/>
    <property type="match status" value="1"/>
</dbReference>
<dbReference type="InterPro" id="IPR000210">
    <property type="entry name" value="BTB/POZ_dom"/>
</dbReference>
<dbReference type="EMBL" id="CAICTM010002570">
    <property type="protein sequence ID" value="CAB9529652.1"/>
    <property type="molecule type" value="Genomic_DNA"/>
</dbReference>
<keyword evidence="4" id="KW-1185">Reference proteome</keyword>
<feature type="domain" description="BTB" evidence="2">
    <location>
        <begin position="112"/>
        <end position="190"/>
    </location>
</feature>
<reference evidence="3" key="1">
    <citation type="submission" date="2020-06" db="EMBL/GenBank/DDBJ databases">
        <authorList>
            <consortium name="Plant Systems Biology data submission"/>
        </authorList>
    </citation>
    <scope>NUCLEOTIDE SEQUENCE</scope>
    <source>
        <strain evidence="3">D6</strain>
    </source>
</reference>
<dbReference type="PROSITE" id="PS50097">
    <property type="entry name" value="BTB"/>
    <property type="match status" value="1"/>
</dbReference>
<dbReference type="Proteomes" id="UP001153069">
    <property type="component" value="Unassembled WGS sequence"/>
</dbReference>
<sequence>MEHEADESQKSLHAPSSTLHAPRWRSSLVSLIRDMTVTLLQLPPDHCKISIANETNETASSIGRTTMASTEEETRAVSLIAKRFKISEEGPPPPNDNNQGLTWRGDPNQTYSDWKIIVDEPTQAATYHVHKGILTCGSTKSEYFTRLFQNTSNFWEGKSCTTQLELDPVVATAFPTLLDYLYDEYKSLQIDTKTATALYYLGEYLDIHSLRWDALQFCKKNVSLDKVDIYYEHAMIFQNENILCILAKFLGQNILHISPEAEILRISSPDLWVNALEQSPKTPETSRHISKLMARFVQHNPDALDLETFQALTCLEITPQIEWDAALTLCALEAKAGIHSTEQLSKLQERCSDSLAQNWESLVLTDDTTTKLLQDRKAAFLVDLLLKSLKDANSKLTKCQASLSSTQDELKKFRPFSSKSGGWRDPRAVPDSLCNVNPSLRGKSTYQYCPYGRSFPHCIFLYDEFEDEEY</sequence>
<dbReference type="Gene3D" id="3.30.710.10">
    <property type="entry name" value="Potassium Channel Kv1.1, Chain A"/>
    <property type="match status" value="1"/>
</dbReference>
<evidence type="ECO:0000259" key="2">
    <source>
        <dbReference type="PROSITE" id="PS50097"/>
    </source>
</evidence>
<name>A0A9N8EYY2_9STRA</name>
<proteinExistence type="predicted"/>
<dbReference type="InterPro" id="IPR011333">
    <property type="entry name" value="SKP1/BTB/POZ_sf"/>
</dbReference>